<sequence>MGTALFIFIIGAVLAAIVALSTSNSNMRKRIEAAPTAGLMPGVDLNQLDAQANSALMAADDLVHTADQELAFAQAQFSSSETQAFAKAIDSAKAELSRAFELRRLLDDDRPETPVQRHHMLNELLDRCQRATNAIKSQEQQFASKRDVLANIPDSLSQLNIQVSEVRVSIENARSLLVALSATYPAESLASVADAPERAAKLLKAAQVTAAQAKETHEAGNSVLALEQIRLATSTVAQAGELANQVMATRSLLENAAANLTAAITSISSDIEDARRLGQPNGPVPAAVLDPLVARAQRAIAAGQRVLSQSQLDPVAPLNELTAAEAALDNALEQARSQEEVHNRARAGLDQRLGRLNASIDAVTNMISTARGAVGIAARTDLAEASRLASEAKQTIKNDPVRAGQAIGHAEQLIGRAQGQAQRDINRFNANQPRAIGSSGIDMGTMMLGGILLGDVIGNVTRSIGNHDWGGGPDFGDSDIDFGDFF</sequence>
<proteinExistence type="predicted"/>
<dbReference type="Proteomes" id="UP000830236">
    <property type="component" value="Chromosome"/>
</dbReference>
<gene>
    <name evidence="1" type="ORF">M3I41_08710</name>
</gene>
<organism evidence="1 2">
    <name type="scientific">Actinomyces graevenitzii</name>
    <dbReference type="NCBI Taxonomy" id="55565"/>
    <lineage>
        <taxon>Bacteria</taxon>
        <taxon>Bacillati</taxon>
        <taxon>Actinomycetota</taxon>
        <taxon>Actinomycetes</taxon>
        <taxon>Actinomycetales</taxon>
        <taxon>Actinomycetaceae</taxon>
        <taxon>Actinomyces</taxon>
    </lineage>
</organism>
<reference evidence="1" key="1">
    <citation type="submission" date="2022-05" db="EMBL/GenBank/DDBJ databases">
        <title>Using nanopore sequencing to obtain complete genomes from saliva samples.</title>
        <authorList>
            <person name="Baker J.L."/>
        </authorList>
    </citation>
    <scope>NUCLEOTIDE SEQUENCE</scope>
    <source>
        <strain evidence="1">JCVI-JB-Ag32</strain>
    </source>
</reference>
<name>A0A9E7DCC9_9ACTO</name>
<dbReference type="KEGG" id="agh:M3I41_08710"/>
<accession>A0A9E7DCC9</accession>
<protein>
    <recommendedName>
        <fullName evidence="3">TPM domain-containing protein</fullName>
    </recommendedName>
</protein>
<evidence type="ECO:0000313" key="1">
    <source>
        <dbReference type="EMBL" id="UQF79634.1"/>
    </source>
</evidence>
<evidence type="ECO:0008006" key="3">
    <source>
        <dbReference type="Google" id="ProtNLM"/>
    </source>
</evidence>
<dbReference type="AlphaFoldDB" id="A0A9E7DCC9"/>
<evidence type="ECO:0000313" key="2">
    <source>
        <dbReference type="Proteomes" id="UP000830236"/>
    </source>
</evidence>
<dbReference type="EMBL" id="CP097095">
    <property type="protein sequence ID" value="UQF79634.1"/>
    <property type="molecule type" value="Genomic_DNA"/>
</dbReference>